<comment type="caution">
    <text evidence="1">The sequence shown here is derived from an EMBL/GenBank/DDBJ whole genome shotgun (WGS) entry which is preliminary data.</text>
</comment>
<name>A0A271IXU3_9BACT</name>
<dbReference type="Proteomes" id="UP000216339">
    <property type="component" value="Unassembled WGS sequence"/>
</dbReference>
<dbReference type="RefSeq" id="WP_095509717.1">
    <property type="nucleotide sequence ID" value="NZ_MQWD01000001.1"/>
</dbReference>
<protein>
    <recommendedName>
        <fullName evidence="3">Gfo/Idh/MocA-like oxidoreductase N-terminal domain-containing protein</fullName>
    </recommendedName>
</protein>
<dbReference type="Gene3D" id="3.30.360.10">
    <property type="entry name" value="Dihydrodipicolinate Reductase, domain 2"/>
    <property type="match status" value="1"/>
</dbReference>
<dbReference type="Gene3D" id="3.40.50.720">
    <property type="entry name" value="NAD(P)-binding Rossmann-like Domain"/>
    <property type="match status" value="1"/>
</dbReference>
<evidence type="ECO:0000313" key="2">
    <source>
        <dbReference type="Proteomes" id="UP000216339"/>
    </source>
</evidence>
<organism evidence="1 2">
    <name type="scientific">Rubrivirga marina</name>
    <dbReference type="NCBI Taxonomy" id="1196024"/>
    <lineage>
        <taxon>Bacteria</taxon>
        <taxon>Pseudomonadati</taxon>
        <taxon>Rhodothermota</taxon>
        <taxon>Rhodothermia</taxon>
        <taxon>Rhodothermales</taxon>
        <taxon>Rubricoccaceae</taxon>
        <taxon>Rubrivirga</taxon>
    </lineage>
</organism>
<keyword evidence="2" id="KW-1185">Reference proteome</keyword>
<dbReference type="AlphaFoldDB" id="A0A271IXU3"/>
<gene>
    <name evidence="1" type="ORF">BSZ37_06270</name>
</gene>
<reference evidence="1 2" key="1">
    <citation type="submission" date="2016-11" db="EMBL/GenBank/DDBJ databases">
        <title>Study of marine rhodopsin-containing bacteria.</title>
        <authorList>
            <person name="Yoshizawa S."/>
            <person name="Kumagai Y."/>
            <person name="Kogure K."/>
        </authorList>
    </citation>
    <scope>NUCLEOTIDE SEQUENCE [LARGE SCALE GENOMIC DNA]</scope>
    <source>
        <strain evidence="1 2">SAORIC-28</strain>
    </source>
</reference>
<dbReference type="OrthoDB" id="9845585at2"/>
<sequence>MALPLTIVGAPALAARLSAPSAPRAEGTRGGIVVIGGPVERRVDVAAEAVGAGAHAFLLWPPAASASAAGALADRAEEAGVEVGVARPLGATAALSGVPDGWAARLVTLGLVARVDGPLAAAGWPTLLAGALDLCATLAAARDVTRLDAVAERDRDALRAVALAARFENGAYAQATVRFSDHVTEDEVALYAARPGSRVEARSLAGPLCVEAEGSGAPVAATPPASDPETAEVEAFVAAVAAGRPAPYALDDALATLRLAERAQERLR</sequence>
<evidence type="ECO:0008006" key="3">
    <source>
        <dbReference type="Google" id="ProtNLM"/>
    </source>
</evidence>
<accession>A0A271IXU3</accession>
<proteinExistence type="predicted"/>
<dbReference type="EMBL" id="MQWD01000001">
    <property type="protein sequence ID" value="PAP76076.1"/>
    <property type="molecule type" value="Genomic_DNA"/>
</dbReference>
<evidence type="ECO:0000313" key="1">
    <source>
        <dbReference type="EMBL" id="PAP76076.1"/>
    </source>
</evidence>